<proteinExistence type="predicted"/>
<dbReference type="EMBL" id="SNYJ01000003">
    <property type="protein sequence ID" value="TDQ41682.1"/>
    <property type="molecule type" value="Genomic_DNA"/>
</dbReference>
<organism evidence="1 2">
    <name type="scientific">Aureibacillus halotolerans</name>
    <dbReference type="NCBI Taxonomy" id="1508390"/>
    <lineage>
        <taxon>Bacteria</taxon>
        <taxon>Bacillati</taxon>
        <taxon>Bacillota</taxon>
        <taxon>Bacilli</taxon>
        <taxon>Bacillales</taxon>
        <taxon>Bacillaceae</taxon>
        <taxon>Aureibacillus</taxon>
    </lineage>
</organism>
<keyword evidence="2" id="KW-1185">Reference proteome</keyword>
<sequence length="70" mass="8508">MQRLTRLQRQRNHDRSVKILRVPRARLQLPRNLAFRGDLQLALFPLESAYFDYADVCFCINWFRLSRSRN</sequence>
<gene>
    <name evidence="1" type="ORF">EV213_103264</name>
</gene>
<evidence type="ECO:0000313" key="1">
    <source>
        <dbReference type="EMBL" id="TDQ41682.1"/>
    </source>
</evidence>
<dbReference type="AlphaFoldDB" id="A0A4R6U7M1"/>
<evidence type="ECO:0000313" key="2">
    <source>
        <dbReference type="Proteomes" id="UP000295632"/>
    </source>
</evidence>
<name>A0A4R6U7M1_9BACI</name>
<protein>
    <submittedName>
        <fullName evidence="1">Uncharacterized protein</fullName>
    </submittedName>
</protein>
<comment type="caution">
    <text evidence="1">The sequence shown here is derived from an EMBL/GenBank/DDBJ whole genome shotgun (WGS) entry which is preliminary data.</text>
</comment>
<accession>A0A4R6U7M1</accession>
<dbReference type="Proteomes" id="UP000295632">
    <property type="component" value="Unassembled WGS sequence"/>
</dbReference>
<reference evidence="1 2" key="1">
    <citation type="submission" date="2019-03" db="EMBL/GenBank/DDBJ databases">
        <title>Genomic Encyclopedia of Type Strains, Phase IV (KMG-IV): sequencing the most valuable type-strain genomes for metagenomic binning, comparative biology and taxonomic classification.</title>
        <authorList>
            <person name="Goeker M."/>
        </authorList>
    </citation>
    <scope>NUCLEOTIDE SEQUENCE [LARGE SCALE GENOMIC DNA]</scope>
    <source>
        <strain evidence="1 2">DSM 28697</strain>
    </source>
</reference>